<feature type="compositionally biased region" description="Polar residues" evidence="1">
    <location>
        <begin position="13"/>
        <end position="26"/>
    </location>
</feature>
<dbReference type="EMBL" id="RSCD01000034">
    <property type="protein sequence ID" value="RSH80696.1"/>
    <property type="molecule type" value="Genomic_DNA"/>
</dbReference>
<evidence type="ECO:0000313" key="2">
    <source>
        <dbReference type="EMBL" id="RSH80696.1"/>
    </source>
</evidence>
<protein>
    <submittedName>
        <fullName evidence="2">Uncharacterized protein</fullName>
    </submittedName>
</protein>
<keyword evidence="3" id="KW-1185">Reference proteome</keyword>
<accession>A0A427XPE1</accession>
<feature type="region of interest" description="Disordered" evidence="1">
    <location>
        <begin position="38"/>
        <end position="61"/>
    </location>
</feature>
<dbReference type="AlphaFoldDB" id="A0A427XPE1"/>
<dbReference type="Proteomes" id="UP000279259">
    <property type="component" value="Unassembled WGS sequence"/>
</dbReference>
<organism evidence="2 3">
    <name type="scientific">Saitozyma podzolica</name>
    <dbReference type="NCBI Taxonomy" id="1890683"/>
    <lineage>
        <taxon>Eukaryota</taxon>
        <taxon>Fungi</taxon>
        <taxon>Dikarya</taxon>
        <taxon>Basidiomycota</taxon>
        <taxon>Agaricomycotina</taxon>
        <taxon>Tremellomycetes</taxon>
        <taxon>Tremellales</taxon>
        <taxon>Trimorphomycetaceae</taxon>
        <taxon>Saitozyma</taxon>
    </lineage>
</organism>
<reference evidence="2 3" key="1">
    <citation type="submission" date="2018-11" db="EMBL/GenBank/DDBJ databases">
        <title>Genome sequence of Saitozyma podzolica DSM 27192.</title>
        <authorList>
            <person name="Aliyu H."/>
            <person name="Gorte O."/>
            <person name="Ochsenreither K."/>
        </authorList>
    </citation>
    <scope>NUCLEOTIDE SEQUENCE [LARGE SCALE GENOMIC DNA]</scope>
    <source>
        <strain evidence="2 3">DSM 27192</strain>
    </source>
</reference>
<proteinExistence type="predicted"/>
<gene>
    <name evidence="2" type="ORF">EHS25_007174</name>
</gene>
<feature type="region of interest" description="Disordered" evidence="1">
    <location>
        <begin position="1"/>
        <end position="26"/>
    </location>
</feature>
<comment type="caution">
    <text evidence="2">The sequence shown here is derived from an EMBL/GenBank/DDBJ whole genome shotgun (WGS) entry which is preliminary data.</text>
</comment>
<evidence type="ECO:0000256" key="1">
    <source>
        <dbReference type="SAM" id="MobiDB-lite"/>
    </source>
</evidence>
<name>A0A427XPE1_9TREE</name>
<sequence>MSSSSAAPLHFTQEGQLSAQSNPRQLQPRTLMVGDLAVDRNPSNLPSPASPTPHPAHTRVGDAAGGFVRRRTNSHGWVQAAHSRILEQVDVSNEADLPDPGLLAAMWSLLEEQQDQAGEGVHGGAVTVAGYSGKCGDVGRERAGECLELYDGESWPSQTKENSVELSACIAAHIAAAWEAHNGHLARQGIDSHL</sequence>
<evidence type="ECO:0000313" key="3">
    <source>
        <dbReference type="Proteomes" id="UP000279259"/>
    </source>
</evidence>